<dbReference type="Proteomes" id="UP000675881">
    <property type="component" value="Chromosome 10"/>
</dbReference>
<dbReference type="Gene3D" id="2.20.20.160">
    <property type="match status" value="1"/>
</dbReference>
<sequence>MVEGKSVGLFVKWITLSHIICSNPSYGFPRHKNTPICLTGSICSYIQKNEWGTSQAKICDCRNVQCSPEWDPYDGRSITHSLHQYKYCKDAPPPVPICHGSLPAYTSNHYYDEYGLKVAMKDNINCHCSNDEEYETKYEYYRKHNVYVVSISYFCKQLNICSENEYCRSRVGRTSKYLTDTNCKCLFNYQCPAIKEAEAETFILNGIKIQGVKCRLR</sequence>
<evidence type="ECO:0000313" key="1">
    <source>
        <dbReference type="EMBL" id="CAF2794720.1"/>
    </source>
</evidence>
<proteinExistence type="predicted"/>
<evidence type="ECO:0000313" key="2">
    <source>
        <dbReference type="Proteomes" id="UP000675881"/>
    </source>
</evidence>
<dbReference type="OrthoDB" id="6489792at2759"/>
<reference evidence="1" key="1">
    <citation type="submission" date="2021-02" db="EMBL/GenBank/DDBJ databases">
        <authorList>
            <person name="Bekaert M."/>
        </authorList>
    </citation>
    <scope>NUCLEOTIDE SEQUENCE</scope>
    <source>
        <strain evidence="1">IoA-00</strain>
    </source>
</reference>
<accession>A0A7R8H1I8</accession>
<protein>
    <submittedName>
        <fullName evidence="1">(salmon louse) hypothetical protein</fullName>
    </submittedName>
</protein>
<organism evidence="1 2">
    <name type="scientific">Lepeophtheirus salmonis</name>
    <name type="common">Salmon louse</name>
    <name type="synonym">Caligus salmonis</name>
    <dbReference type="NCBI Taxonomy" id="72036"/>
    <lineage>
        <taxon>Eukaryota</taxon>
        <taxon>Metazoa</taxon>
        <taxon>Ecdysozoa</taxon>
        <taxon>Arthropoda</taxon>
        <taxon>Crustacea</taxon>
        <taxon>Multicrustacea</taxon>
        <taxon>Hexanauplia</taxon>
        <taxon>Copepoda</taxon>
        <taxon>Siphonostomatoida</taxon>
        <taxon>Caligidae</taxon>
        <taxon>Lepeophtheirus</taxon>
    </lineage>
</organism>
<gene>
    <name evidence="1" type="ORF">LSAA_2401</name>
</gene>
<dbReference type="EMBL" id="HG994589">
    <property type="protein sequence ID" value="CAF2794720.1"/>
    <property type="molecule type" value="Genomic_DNA"/>
</dbReference>
<name>A0A7R8H1I8_LEPSM</name>
<dbReference type="AlphaFoldDB" id="A0A7R8H1I8"/>
<keyword evidence="2" id="KW-1185">Reference proteome</keyword>